<accession>A0A366D062</accession>
<proteinExistence type="predicted"/>
<dbReference type="RefSeq" id="WP_113874269.1">
    <property type="nucleotide sequence ID" value="NZ_QNRF01000004.1"/>
</dbReference>
<dbReference type="AlphaFoldDB" id="A0A366D062"/>
<dbReference type="Proteomes" id="UP000252086">
    <property type="component" value="Unassembled WGS sequence"/>
</dbReference>
<evidence type="ECO:0000259" key="2">
    <source>
        <dbReference type="Pfam" id="PF14145"/>
    </source>
</evidence>
<organism evidence="3 4">
    <name type="scientific">Marinomonas aquiplantarum</name>
    <dbReference type="NCBI Taxonomy" id="491951"/>
    <lineage>
        <taxon>Bacteria</taxon>
        <taxon>Pseudomonadati</taxon>
        <taxon>Pseudomonadota</taxon>
        <taxon>Gammaproteobacteria</taxon>
        <taxon>Oceanospirillales</taxon>
        <taxon>Oceanospirillaceae</taxon>
        <taxon>Marinomonas</taxon>
    </lineage>
</organism>
<gene>
    <name evidence="3" type="ORF">DFP76_104131</name>
</gene>
<reference evidence="3 4" key="1">
    <citation type="submission" date="2018-06" db="EMBL/GenBank/DDBJ databases">
        <title>Genomic Encyclopedia of Type Strains, Phase III (KMG-III): the genomes of soil and plant-associated and newly described type strains.</title>
        <authorList>
            <person name="Whitman W."/>
        </authorList>
    </citation>
    <scope>NUCLEOTIDE SEQUENCE [LARGE SCALE GENOMIC DNA]</scope>
    <source>
        <strain evidence="3 4">CECT 7732</strain>
    </source>
</reference>
<protein>
    <submittedName>
        <fullName evidence="3">YrhK-like protein</fullName>
    </submittedName>
</protein>
<comment type="caution">
    <text evidence="3">The sequence shown here is derived from an EMBL/GenBank/DDBJ whole genome shotgun (WGS) entry which is preliminary data.</text>
</comment>
<feature type="transmembrane region" description="Helical" evidence="1">
    <location>
        <begin position="27"/>
        <end position="47"/>
    </location>
</feature>
<dbReference type="Pfam" id="PF14145">
    <property type="entry name" value="YrhK"/>
    <property type="match status" value="1"/>
</dbReference>
<feature type="domain" description="YrhK" evidence="2">
    <location>
        <begin position="23"/>
        <end position="76"/>
    </location>
</feature>
<sequence length="96" mass="10846">MSESKQVNQFDIQLGQKHLIVQRRYEAIGALNDLLIGIWFLIGSFFFLSDALVEDGTWLFILGSAQLLIKPAIKLVSLLHIGRIHPQLRSGSPFKK</sequence>
<dbReference type="EMBL" id="QNRF01000004">
    <property type="protein sequence ID" value="RBO83316.1"/>
    <property type="molecule type" value="Genomic_DNA"/>
</dbReference>
<dbReference type="OrthoDB" id="5519470at2"/>
<feature type="transmembrane region" description="Helical" evidence="1">
    <location>
        <begin position="59"/>
        <end position="81"/>
    </location>
</feature>
<evidence type="ECO:0000313" key="4">
    <source>
        <dbReference type="Proteomes" id="UP000252086"/>
    </source>
</evidence>
<dbReference type="InterPro" id="IPR025424">
    <property type="entry name" value="YrhK_domain"/>
</dbReference>
<evidence type="ECO:0000256" key="1">
    <source>
        <dbReference type="SAM" id="Phobius"/>
    </source>
</evidence>
<keyword evidence="1" id="KW-0812">Transmembrane</keyword>
<name>A0A366D062_9GAMM</name>
<keyword evidence="1" id="KW-0472">Membrane</keyword>
<keyword evidence="4" id="KW-1185">Reference proteome</keyword>
<evidence type="ECO:0000313" key="3">
    <source>
        <dbReference type="EMBL" id="RBO83316.1"/>
    </source>
</evidence>
<keyword evidence="1" id="KW-1133">Transmembrane helix</keyword>